<gene>
    <name evidence="2" type="ORF">HZF24_00350</name>
</gene>
<dbReference type="PANTHER" id="PTHR42792">
    <property type="entry name" value="FLAGELLIN"/>
    <property type="match status" value="1"/>
</dbReference>
<dbReference type="GO" id="GO:0005198">
    <property type="term" value="F:structural molecule activity"/>
    <property type="evidence" value="ECO:0007669"/>
    <property type="project" value="InterPro"/>
</dbReference>
<dbReference type="SUPFAM" id="SSF64518">
    <property type="entry name" value="Phase 1 flagellin"/>
    <property type="match status" value="1"/>
</dbReference>
<dbReference type="AlphaFoldDB" id="A0A974BGE7"/>
<keyword evidence="3" id="KW-1185">Reference proteome</keyword>
<evidence type="ECO:0000313" key="2">
    <source>
        <dbReference type="EMBL" id="NYB72583.1"/>
    </source>
</evidence>
<protein>
    <recommendedName>
        <fullName evidence="1">Flagellin N-terminal domain-containing protein</fullName>
    </recommendedName>
</protein>
<dbReference type="InterPro" id="IPR001492">
    <property type="entry name" value="Flagellin"/>
</dbReference>
<sequence>MRITTSMMSSRYIRNLNKSANEMNYLNERVGTGRKFFKGSEDPISAIKAYKLRREYRKTETYDSNIKDVNSFLTSAETNMMEIGESLKSTYELYLRGITGTMGAEEREAIAKELENLQSSILTSLNAKFEDRYVFGGTSKDVLPFTLHDVTLPDGTIGKQLFYKGVNVNTGLDKDGLPVGADILEKLANEKAYVDLGLGMTFNGDDLNEDTAFNMSMSGISFMGYGETDGISDNIYTLIGNIKDELRRSDFSTDDISPYLARFEKQKNNVLVAVTDIGAKTNYLDFLEFRNEDNQLNLNAKLYEVEKVDPAEAIVDFKMQEYAYNAALAMGNKILQNSFIDFMK</sequence>
<dbReference type="GO" id="GO:0009288">
    <property type="term" value="C:bacterial-type flagellum"/>
    <property type="evidence" value="ECO:0007669"/>
    <property type="project" value="InterPro"/>
</dbReference>
<evidence type="ECO:0000259" key="1">
    <source>
        <dbReference type="Pfam" id="PF00669"/>
    </source>
</evidence>
<dbReference type="Proteomes" id="UP000611629">
    <property type="component" value="Unassembled WGS sequence"/>
</dbReference>
<proteinExistence type="predicted"/>
<name>A0A974BGE7_SEDHY</name>
<dbReference type="Pfam" id="PF00669">
    <property type="entry name" value="Flagellin_N"/>
    <property type="match status" value="1"/>
</dbReference>
<dbReference type="Gene3D" id="1.20.1330.10">
    <property type="entry name" value="f41 fragment of flagellin, N-terminal domain"/>
    <property type="match status" value="1"/>
</dbReference>
<dbReference type="PANTHER" id="PTHR42792:SF1">
    <property type="entry name" value="FLAGELLAR HOOK-ASSOCIATED PROTEIN 3"/>
    <property type="match status" value="1"/>
</dbReference>
<dbReference type="InterPro" id="IPR001029">
    <property type="entry name" value="Flagellin_N"/>
</dbReference>
<comment type="caution">
    <text evidence="2">The sequence shown here is derived from an EMBL/GenBank/DDBJ whole genome shotgun (WGS) entry which is preliminary data.</text>
</comment>
<organism evidence="2 3">
    <name type="scientific">Sedimentibacter hydroxybenzoicus DSM 7310</name>
    <dbReference type="NCBI Taxonomy" id="1123245"/>
    <lineage>
        <taxon>Bacteria</taxon>
        <taxon>Bacillati</taxon>
        <taxon>Bacillota</taxon>
        <taxon>Tissierellia</taxon>
        <taxon>Sedimentibacter</taxon>
    </lineage>
</organism>
<dbReference type="RefSeq" id="WP_179236272.1">
    <property type="nucleotide sequence ID" value="NZ_JACBNQ010000001.1"/>
</dbReference>
<dbReference type="EMBL" id="JACBNQ010000001">
    <property type="protein sequence ID" value="NYB72583.1"/>
    <property type="molecule type" value="Genomic_DNA"/>
</dbReference>
<reference evidence="2" key="1">
    <citation type="submission" date="2020-07" db="EMBL/GenBank/DDBJ databases">
        <title>Genomic analysis of a strain of Sedimentibacter Hydroxybenzoicus DSM7310.</title>
        <authorList>
            <person name="Ma S."/>
        </authorList>
    </citation>
    <scope>NUCLEOTIDE SEQUENCE</scope>
    <source>
        <strain evidence="2">DSM 7310</strain>
    </source>
</reference>
<accession>A0A974BGE7</accession>
<evidence type="ECO:0000313" key="3">
    <source>
        <dbReference type="Proteomes" id="UP000611629"/>
    </source>
</evidence>
<feature type="domain" description="Flagellin N-terminal" evidence="1">
    <location>
        <begin position="3"/>
        <end position="138"/>
    </location>
</feature>